<keyword evidence="2" id="KW-1185">Reference proteome</keyword>
<name>A0ACD5UMN6_AVESA</name>
<reference evidence="1" key="2">
    <citation type="submission" date="2025-09" db="UniProtKB">
        <authorList>
            <consortium name="EnsemblPlants"/>
        </authorList>
    </citation>
    <scope>IDENTIFICATION</scope>
</reference>
<organism evidence="1 2">
    <name type="scientific">Avena sativa</name>
    <name type="common">Oat</name>
    <dbReference type="NCBI Taxonomy" id="4498"/>
    <lineage>
        <taxon>Eukaryota</taxon>
        <taxon>Viridiplantae</taxon>
        <taxon>Streptophyta</taxon>
        <taxon>Embryophyta</taxon>
        <taxon>Tracheophyta</taxon>
        <taxon>Spermatophyta</taxon>
        <taxon>Magnoliopsida</taxon>
        <taxon>Liliopsida</taxon>
        <taxon>Poales</taxon>
        <taxon>Poaceae</taxon>
        <taxon>BOP clade</taxon>
        <taxon>Pooideae</taxon>
        <taxon>Poodae</taxon>
        <taxon>Poeae</taxon>
        <taxon>Poeae Chloroplast Group 1 (Aveneae type)</taxon>
        <taxon>Aveninae</taxon>
        <taxon>Avena</taxon>
    </lineage>
</organism>
<evidence type="ECO:0000313" key="2">
    <source>
        <dbReference type="Proteomes" id="UP001732700"/>
    </source>
</evidence>
<evidence type="ECO:0000313" key="1">
    <source>
        <dbReference type="EnsemblPlants" id="AVESA.00010b.r2.2CG0274600.1.CDS"/>
    </source>
</evidence>
<dbReference type="Proteomes" id="UP001732700">
    <property type="component" value="Chromosome 2C"/>
</dbReference>
<proteinExistence type="predicted"/>
<protein>
    <submittedName>
        <fullName evidence="1">Uncharacterized protein</fullName>
    </submittedName>
</protein>
<accession>A0ACD5UMN6</accession>
<reference evidence="1" key="1">
    <citation type="submission" date="2021-05" db="EMBL/GenBank/DDBJ databases">
        <authorList>
            <person name="Scholz U."/>
            <person name="Mascher M."/>
            <person name="Fiebig A."/>
        </authorList>
    </citation>
    <scope>NUCLEOTIDE SEQUENCE [LARGE SCALE GENOMIC DNA]</scope>
</reference>
<sequence>MAIYSFSTLVQLVYRSLHWCIYRHGKDESHQSNEPHTSQDWTPPPRLLLCFATSPPSHSLHRSTGHGASPRHPNGQTGKNTMASHHRRHLPLYLALLLAFLLPPLASSLWQSCGSSGNFTANSTYQANIQALSVTLPKNASTSRNLFALGSVGTLPDIVYALALCRGDTNASACNDCVSKGFVEAQQLCPYYRDATIYDDPCYIRFSNQNILSATSGDDSALVLMNTQNASAPAKVFDAAVGVLINATADYAAGNSSRRFGTGEEGFETVDKNNPKIYGLAQCRPDMAPRAVPEKSEALCEHKIMPYV</sequence>
<dbReference type="EnsemblPlants" id="AVESA.00010b.r2.2CG0274600.1">
    <property type="protein sequence ID" value="AVESA.00010b.r2.2CG0274600.1.CDS"/>
    <property type="gene ID" value="AVESA.00010b.r2.2CG0274600"/>
</dbReference>